<reference evidence="4 5" key="1">
    <citation type="submission" date="2019-07" db="EMBL/GenBank/DDBJ databases">
        <title>Genomes of Cafeteria roenbergensis.</title>
        <authorList>
            <person name="Fischer M.G."/>
            <person name="Hackl T."/>
            <person name="Roman M."/>
        </authorList>
    </citation>
    <scope>NUCLEOTIDE SEQUENCE [LARGE SCALE GENOMIC DNA]</scope>
    <source>
        <strain evidence="2 5">Cflag</strain>
        <strain evidence="3 4">RCC970-E3</strain>
    </source>
</reference>
<evidence type="ECO:0000313" key="2">
    <source>
        <dbReference type="EMBL" id="KAA0159985.1"/>
    </source>
</evidence>
<organism evidence="2 5">
    <name type="scientific">Cafeteria roenbergensis</name>
    <name type="common">Marine flagellate</name>
    <dbReference type="NCBI Taxonomy" id="33653"/>
    <lineage>
        <taxon>Eukaryota</taxon>
        <taxon>Sar</taxon>
        <taxon>Stramenopiles</taxon>
        <taxon>Bigyra</taxon>
        <taxon>Opalozoa</taxon>
        <taxon>Bicosoecida</taxon>
        <taxon>Cafeteriaceae</taxon>
        <taxon>Cafeteria</taxon>
    </lineage>
</organism>
<dbReference type="GO" id="GO:0005737">
    <property type="term" value="C:cytoplasm"/>
    <property type="evidence" value="ECO:0007669"/>
    <property type="project" value="TreeGrafter"/>
</dbReference>
<dbReference type="GO" id="GO:0072318">
    <property type="term" value="P:clathrin coat disassembly"/>
    <property type="evidence" value="ECO:0007669"/>
    <property type="project" value="TreeGrafter"/>
</dbReference>
<dbReference type="EMBL" id="VLTL01000079">
    <property type="protein sequence ID" value="KAA0162547.1"/>
    <property type="molecule type" value="Genomic_DNA"/>
</dbReference>
<protein>
    <recommendedName>
        <fullName evidence="6">J domain-containing protein</fullName>
    </recommendedName>
</protein>
<dbReference type="Gene3D" id="1.10.287.110">
    <property type="entry name" value="DnaJ domain"/>
    <property type="match status" value="1"/>
</dbReference>
<dbReference type="SUPFAM" id="SSF46565">
    <property type="entry name" value="Chaperone J-domain"/>
    <property type="match status" value="1"/>
</dbReference>
<sequence length="320" mass="34591">MAPKTVWCFYTVQNDAGDSADNPNAFRVRFAGEVPTLADVRASFPLRHSGSFHFRFRLAAKGGKDPKAYVHLDAVRDEDAVPRFGQHLIARVLRLDNLTTVSRRAVALRRRAVPRAALPATRASASAAAAAPSAPAAPAAPAASAADASAAARMTPEELEDSKLPPLPPGELDDDLKGKDPAVASRIQRRRNRQAAKVTGIIGGLRGAAATEAAASEERFRVKAELKPVLDAWAHESGGSQKDIRALLVRLPDVLWEGATWKPVTMGEVLAPNKVKIAVRRAQLVVHPDKLPSLGVRERYIAEIVFDTLQQAYNRFEDSQ</sequence>
<dbReference type="PANTHER" id="PTHR23172">
    <property type="entry name" value="AUXILIN/CYCLIN G-ASSOCIATED KINASE-RELATED"/>
    <property type="match status" value="1"/>
</dbReference>
<dbReference type="Proteomes" id="UP000325113">
    <property type="component" value="Unassembled WGS sequence"/>
</dbReference>
<evidence type="ECO:0000256" key="1">
    <source>
        <dbReference type="SAM" id="MobiDB-lite"/>
    </source>
</evidence>
<comment type="caution">
    <text evidence="2">The sequence shown here is derived from an EMBL/GenBank/DDBJ whole genome shotgun (WGS) entry which is preliminary data.</text>
</comment>
<dbReference type="GO" id="GO:0031982">
    <property type="term" value="C:vesicle"/>
    <property type="evidence" value="ECO:0007669"/>
    <property type="project" value="TreeGrafter"/>
</dbReference>
<evidence type="ECO:0000313" key="5">
    <source>
        <dbReference type="Proteomes" id="UP000325113"/>
    </source>
</evidence>
<evidence type="ECO:0000313" key="4">
    <source>
        <dbReference type="Proteomes" id="UP000324907"/>
    </source>
</evidence>
<feature type="region of interest" description="Disordered" evidence="1">
    <location>
        <begin position="147"/>
        <end position="178"/>
    </location>
</feature>
<gene>
    <name evidence="3" type="ORF">FNF28_04641</name>
    <name evidence="2" type="ORF">FNF31_04630</name>
</gene>
<evidence type="ECO:0000313" key="3">
    <source>
        <dbReference type="EMBL" id="KAA0162547.1"/>
    </source>
</evidence>
<name>A0A5A8D474_CAFRO</name>
<dbReference type="EMBL" id="VLTM01000049">
    <property type="protein sequence ID" value="KAA0159985.1"/>
    <property type="molecule type" value="Genomic_DNA"/>
</dbReference>
<dbReference type="GO" id="GO:0030276">
    <property type="term" value="F:clathrin binding"/>
    <property type="evidence" value="ECO:0007669"/>
    <property type="project" value="TreeGrafter"/>
</dbReference>
<accession>A0A5A8D474</accession>
<proteinExistence type="predicted"/>
<dbReference type="PANTHER" id="PTHR23172:SF19">
    <property type="entry name" value="J DOMAIN-CONTAINING PROTEIN"/>
    <property type="match status" value="1"/>
</dbReference>
<dbReference type="InterPro" id="IPR036869">
    <property type="entry name" value="J_dom_sf"/>
</dbReference>
<evidence type="ECO:0008006" key="6">
    <source>
        <dbReference type="Google" id="ProtNLM"/>
    </source>
</evidence>
<dbReference type="Proteomes" id="UP000324907">
    <property type="component" value="Unassembled WGS sequence"/>
</dbReference>
<dbReference type="GO" id="GO:0072583">
    <property type="term" value="P:clathrin-dependent endocytosis"/>
    <property type="evidence" value="ECO:0007669"/>
    <property type="project" value="TreeGrafter"/>
</dbReference>
<dbReference type="AlphaFoldDB" id="A0A5A8D474"/>